<dbReference type="PANTHER" id="PTHR34219">
    <property type="entry name" value="IRON-REGULATED INNER MEMBRANE PROTEIN-RELATED"/>
    <property type="match status" value="1"/>
</dbReference>
<feature type="transmembrane region" description="Helical" evidence="1">
    <location>
        <begin position="143"/>
        <end position="167"/>
    </location>
</feature>
<feature type="transmembrane region" description="Helical" evidence="1">
    <location>
        <begin position="355"/>
        <end position="379"/>
    </location>
</feature>
<organism evidence="2">
    <name type="scientific">Paenibacillus sp. SYP-B3998</name>
    <dbReference type="NCBI Taxonomy" id="2678564"/>
    <lineage>
        <taxon>Bacteria</taxon>
        <taxon>Bacillati</taxon>
        <taxon>Bacillota</taxon>
        <taxon>Bacilli</taxon>
        <taxon>Bacillales</taxon>
        <taxon>Paenibacillaceae</taxon>
        <taxon>Paenibacillus</taxon>
    </lineage>
</organism>
<reference evidence="2" key="1">
    <citation type="submission" date="2020-02" db="EMBL/GenBank/DDBJ databases">
        <authorList>
            <person name="Shen X.-R."/>
            <person name="Zhang Y.-X."/>
        </authorList>
    </citation>
    <scope>NUCLEOTIDE SEQUENCE</scope>
    <source>
        <strain evidence="2">SYP-B3998</strain>
    </source>
</reference>
<dbReference type="RefSeq" id="WP_163946228.1">
    <property type="nucleotide sequence ID" value="NZ_JAAIKC010000003.1"/>
</dbReference>
<gene>
    <name evidence="2" type="ORF">GK047_11865</name>
</gene>
<keyword evidence="1" id="KW-0812">Transmembrane</keyword>
<protein>
    <submittedName>
        <fullName evidence="2">PepSY domain-containing protein</fullName>
    </submittedName>
</protein>
<proteinExistence type="predicted"/>
<keyword evidence="1" id="KW-1133">Transmembrane helix</keyword>
<sequence>MTKKTERLHRTFWRWHFYAGLFIVPLILTLSLSGIAYLFKADIEDVVYKDLYFGSSQQTEYIKMSQAITATEGSFPDYKVTKIAYFNEDKRNTRLSLYNSHLANEKYIYLDSNNQIVGSQNANDNFSNVTRNLHSSLLVGGTVVNYLVELAACWAVFLIVTGLYMSWSSRKKLGEARTLRQGYKQKHTLVGVIFTIPLLVLIVSGLPWSAFMGNQIYKMSTAHHALGFPALYVTPPESKNNHLPWATRKENPPESANEKGTITMDSYEGIALSQGINKPFVINLPSSEKDVITVSRSTGSGITGMNVGPSEEITSYFDQYSGELISKIDYQDYGILAQWFTYGIPLHEGHLFGRVNQILCLLTTLSLLFLMYWGIKMWFARKPKGKFSAPPKQKMGKDMISFLVIMVILGVAMPLFGMSLLVIAVLEFILYLFRTRNHTIGNSHSG</sequence>
<comment type="caution">
    <text evidence="2">The sequence shown here is derived from an EMBL/GenBank/DDBJ whole genome shotgun (WGS) entry which is preliminary data.</text>
</comment>
<accession>A0A6G3ZYQ4</accession>
<feature type="transmembrane region" description="Helical" evidence="1">
    <location>
        <begin position="12"/>
        <end position="39"/>
    </location>
</feature>
<dbReference type="InterPro" id="IPR005625">
    <property type="entry name" value="PepSY-ass_TM"/>
</dbReference>
<feature type="transmembrane region" description="Helical" evidence="1">
    <location>
        <begin position="188"/>
        <end position="211"/>
    </location>
</feature>
<dbReference type="AlphaFoldDB" id="A0A6G3ZYQ4"/>
<dbReference type="EMBL" id="JAAIKC010000003">
    <property type="protein sequence ID" value="NEW06711.1"/>
    <property type="molecule type" value="Genomic_DNA"/>
</dbReference>
<dbReference type="Pfam" id="PF03929">
    <property type="entry name" value="PepSY_TM"/>
    <property type="match status" value="1"/>
</dbReference>
<dbReference type="PANTHER" id="PTHR34219:SF1">
    <property type="entry name" value="PEPSY DOMAIN-CONTAINING PROTEIN"/>
    <property type="match status" value="1"/>
</dbReference>
<keyword evidence="1" id="KW-0472">Membrane</keyword>
<evidence type="ECO:0000313" key="2">
    <source>
        <dbReference type="EMBL" id="NEW06711.1"/>
    </source>
</evidence>
<evidence type="ECO:0000256" key="1">
    <source>
        <dbReference type="SAM" id="Phobius"/>
    </source>
</evidence>
<name>A0A6G3ZYQ4_9BACL</name>
<feature type="transmembrane region" description="Helical" evidence="1">
    <location>
        <begin position="400"/>
        <end position="433"/>
    </location>
</feature>